<organism evidence="2 3">
    <name type="scientific">Gigaspora margarita</name>
    <dbReference type="NCBI Taxonomy" id="4874"/>
    <lineage>
        <taxon>Eukaryota</taxon>
        <taxon>Fungi</taxon>
        <taxon>Fungi incertae sedis</taxon>
        <taxon>Mucoromycota</taxon>
        <taxon>Glomeromycotina</taxon>
        <taxon>Glomeromycetes</taxon>
        <taxon>Diversisporales</taxon>
        <taxon>Gigasporaceae</taxon>
        <taxon>Gigaspora</taxon>
    </lineage>
</organism>
<evidence type="ECO:0000256" key="1">
    <source>
        <dbReference type="SAM" id="MobiDB-lite"/>
    </source>
</evidence>
<dbReference type="EMBL" id="CAJVQB010033808">
    <property type="protein sequence ID" value="CAG8820299.1"/>
    <property type="molecule type" value="Genomic_DNA"/>
</dbReference>
<feature type="compositionally biased region" description="Acidic residues" evidence="1">
    <location>
        <begin position="224"/>
        <end position="240"/>
    </location>
</feature>
<feature type="non-terminal residue" evidence="2">
    <location>
        <position position="1"/>
    </location>
</feature>
<feature type="non-terminal residue" evidence="2">
    <location>
        <position position="256"/>
    </location>
</feature>
<sequence length="256" mass="29172">MYAANYYSLDLTMLEEAQLYKWVKEVRQHELAITYSNLRVKMAKILNKSSKQTKDKTKKLTISNFKLISFKQFVICFCQKNKYPLNMIANMDEMPVWFDMVGNLIVDPKGAKMYKAPSIIIFKGKVWSTNTPLPPAGHCNSKAMLVLDSFSAYITDQIKAELHSGNTDLAVIPGVSLIVNSGNGLTKSENLRHANLNTVRNEDHLIYEDSEDEDNKFDENVTGSDEDKEYNEPSDEDEKSDENKESDKDENTDECN</sequence>
<evidence type="ECO:0000313" key="2">
    <source>
        <dbReference type="EMBL" id="CAG8820299.1"/>
    </source>
</evidence>
<dbReference type="Proteomes" id="UP000789901">
    <property type="component" value="Unassembled WGS sequence"/>
</dbReference>
<protein>
    <submittedName>
        <fullName evidence="2">40481_t:CDS:1</fullName>
    </submittedName>
</protein>
<accession>A0ABN7W7D3</accession>
<proteinExistence type="predicted"/>
<keyword evidence="3" id="KW-1185">Reference proteome</keyword>
<reference evidence="2 3" key="1">
    <citation type="submission" date="2021-06" db="EMBL/GenBank/DDBJ databases">
        <authorList>
            <person name="Kallberg Y."/>
            <person name="Tangrot J."/>
            <person name="Rosling A."/>
        </authorList>
    </citation>
    <scope>NUCLEOTIDE SEQUENCE [LARGE SCALE GENOMIC DNA]</scope>
    <source>
        <strain evidence="2 3">120-4 pot B 10/14</strain>
    </source>
</reference>
<comment type="caution">
    <text evidence="2">The sequence shown here is derived from an EMBL/GenBank/DDBJ whole genome shotgun (WGS) entry which is preliminary data.</text>
</comment>
<evidence type="ECO:0000313" key="3">
    <source>
        <dbReference type="Proteomes" id="UP000789901"/>
    </source>
</evidence>
<feature type="region of interest" description="Disordered" evidence="1">
    <location>
        <begin position="206"/>
        <end position="256"/>
    </location>
</feature>
<name>A0ABN7W7D3_GIGMA</name>
<gene>
    <name evidence="2" type="ORF">GMARGA_LOCUS27532</name>
</gene>